<comment type="similarity">
    <text evidence="1">Belongs to the DNA polymerase type-Y family.</text>
</comment>
<dbReference type="SUPFAM" id="SSF56672">
    <property type="entry name" value="DNA/RNA polymerases"/>
    <property type="match status" value="1"/>
</dbReference>
<evidence type="ECO:0000313" key="6">
    <source>
        <dbReference type="Proteomes" id="UP000463224"/>
    </source>
</evidence>
<dbReference type="Gene3D" id="3.30.70.270">
    <property type="match status" value="1"/>
</dbReference>
<feature type="region of interest" description="Disordered" evidence="3">
    <location>
        <begin position="416"/>
        <end position="436"/>
    </location>
</feature>
<dbReference type="Gene3D" id="3.40.1170.60">
    <property type="match status" value="1"/>
</dbReference>
<dbReference type="InterPro" id="IPR050356">
    <property type="entry name" value="SulA_CellDiv_inhibitor"/>
</dbReference>
<dbReference type="Proteomes" id="UP000463224">
    <property type="component" value="Unassembled WGS sequence"/>
</dbReference>
<evidence type="ECO:0000313" key="5">
    <source>
        <dbReference type="EMBL" id="MVA96623.1"/>
    </source>
</evidence>
<dbReference type="GO" id="GO:0006281">
    <property type="term" value="P:DNA repair"/>
    <property type="evidence" value="ECO:0007669"/>
    <property type="project" value="InterPro"/>
</dbReference>
<evidence type="ECO:0000256" key="2">
    <source>
        <dbReference type="ARBA" id="ARBA00022763"/>
    </source>
</evidence>
<dbReference type="PROSITE" id="PS50173">
    <property type="entry name" value="UMUC"/>
    <property type="match status" value="1"/>
</dbReference>
<proteinExistence type="inferred from homology"/>
<dbReference type="InterPro" id="IPR043128">
    <property type="entry name" value="Rev_trsase/Diguanyl_cyclase"/>
</dbReference>
<dbReference type="PANTHER" id="PTHR35369">
    <property type="entry name" value="BLR3025 PROTEIN-RELATED"/>
    <property type="match status" value="1"/>
</dbReference>
<evidence type="ECO:0000256" key="1">
    <source>
        <dbReference type="ARBA" id="ARBA00010945"/>
    </source>
</evidence>
<name>A0A844QEX1_9HYPH</name>
<sequence length="532" mass="58712">MNPASAKSGQRILALWFPHLATDRIFRQREGRSWRCGPPARRPPLLVSHRENNTQRIVALDERAEALGLKPGIGIADARAMHPGIQIVDALPQADRRLLESLADWCDRYTPLVALEGSDGLFLDITGCAHLFGNEKRMMDDILSRLFHQGFDARAGLGPSPGIAWAAARFLSPAIVPPGEEAETLAPLPLAALRIAPAVRAGLESVGLKTAGAIMAAPRAPLTRRFGAALLTRLDQALGRVEEAITPRLPVPPLSVERQLAEPVMLADDIQRLVGMLALSLRAELERRGEGAHVLQLALFRVDGAMRRLAVGASRPLRDPVLIGRLFQERLAAFKDRIDAGYGFELVRLSVLKASPFAIEQTDLAGSSMAVEEDLALFSDRVRARLGETALLRPVLVESHRPERAATFAPAARVPVGSIGRPRSDKPGPGPAGMTERPIRLFSHPEPVDVVAAEVPEGPPLRFRWRRAVHRVARAEGPERIAAEWWRDPQDMPTRDYFRVEDDDGRRYWLFRQGFYGTAETMPRWFMHGVFA</sequence>
<accession>A0A844QEX1</accession>
<gene>
    <name evidence="5" type="ORF">GN330_05100</name>
</gene>
<dbReference type="PANTHER" id="PTHR35369:SF2">
    <property type="entry name" value="BLR3025 PROTEIN"/>
    <property type="match status" value="1"/>
</dbReference>
<feature type="domain" description="UmuC" evidence="4">
    <location>
        <begin position="17"/>
        <end position="164"/>
    </location>
</feature>
<dbReference type="InterPro" id="IPR001126">
    <property type="entry name" value="UmuC"/>
</dbReference>
<reference evidence="5 6" key="1">
    <citation type="submission" date="2019-12" db="EMBL/GenBank/DDBJ databases">
        <title>Nitratireductor arenosus sp. nov., Isolated from sea sand, Jeju island, South Korea.</title>
        <authorList>
            <person name="Kim W."/>
        </authorList>
    </citation>
    <scope>NUCLEOTIDE SEQUENCE [LARGE SCALE GENOMIC DNA]</scope>
    <source>
        <strain evidence="5 6">CAU 1489</strain>
    </source>
</reference>
<keyword evidence="6" id="KW-1185">Reference proteome</keyword>
<dbReference type="EMBL" id="WPHG01000001">
    <property type="protein sequence ID" value="MVA96623.1"/>
    <property type="molecule type" value="Genomic_DNA"/>
</dbReference>
<keyword evidence="2" id="KW-0227">DNA damage</keyword>
<dbReference type="Pfam" id="PF00817">
    <property type="entry name" value="IMS"/>
    <property type="match status" value="1"/>
</dbReference>
<dbReference type="AlphaFoldDB" id="A0A844QEX1"/>
<protein>
    <submittedName>
        <fullName evidence="5">DNA polymerase Y family protein</fullName>
    </submittedName>
</protein>
<comment type="caution">
    <text evidence="5">The sequence shown here is derived from an EMBL/GenBank/DDBJ whole genome shotgun (WGS) entry which is preliminary data.</text>
</comment>
<dbReference type="InterPro" id="IPR043502">
    <property type="entry name" value="DNA/RNA_pol_sf"/>
</dbReference>
<evidence type="ECO:0000256" key="3">
    <source>
        <dbReference type="SAM" id="MobiDB-lite"/>
    </source>
</evidence>
<dbReference type="CDD" id="cd03468">
    <property type="entry name" value="PolY_like"/>
    <property type="match status" value="1"/>
</dbReference>
<evidence type="ECO:0000259" key="4">
    <source>
        <dbReference type="PROSITE" id="PS50173"/>
    </source>
</evidence>
<organism evidence="5 6">
    <name type="scientific">Nitratireductor arenosus</name>
    <dbReference type="NCBI Taxonomy" id="2682096"/>
    <lineage>
        <taxon>Bacteria</taxon>
        <taxon>Pseudomonadati</taxon>
        <taxon>Pseudomonadota</taxon>
        <taxon>Alphaproteobacteria</taxon>
        <taxon>Hyphomicrobiales</taxon>
        <taxon>Phyllobacteriaceae</taxon>
        <taxon>Nitratireductor</taxon>
    </lineage>
</organism>